<dbReference type="RefSeq" id="WP_020375482.1">
    <property type="nucleotide sequence ID" value="NZ_FWWY01000001.1"/>
</dbReference>
<evidence type="ECO:0000256" key="4">
    <source>
        <dbReference type="ARBA" id="ARBA00023136"/>
    </source>
</evidence>
<feature type="transmembrane region" description="Helical" evidence="5">
    <location>
        <begin position="217"/>
        <end position="239"/>
    </location>
</feature>
<evidence type="ECO:0000256" key="5">
    <source>
        <dbReference type="SAM" id="Phobius"/>
    </source>
</evidence>
<evidence type="ECO:0000313" key="6">
    <source>
        <dbReference type="EMBL" id="SMC04104.1"/>
    </source>
</evidence>
<protein>
    <submittedName>
        <fullName evidence="6">Predicted Fe2+/Mn2+ transporter, VIT1/CCC1 family</fullName>
    </submittedName>
</protein>
<evidence type="ECO:0000256" key="2">
    <source>
        <dbReference type="ARBA" id="ARBA00022692"/>
    </source>
</evidence>
<dbReference type="GO" id="GO:0030026">
    <property type="term" value="P:intracellular manganese ion homeostasis"/>
    <property type="evidence" value="ECO:0007669"/>
    <property type="project" value="InterPro"/>
</dbReference>
<name>A0A1W1WCS8_SULTA</name>
<dbReference type="GO" id="GO:0012505">
    <property type="term" value="C:endomembrane system"/>
    <property type="evidence" value="ECO:0007669"/>
    <property type="project" value="UniProtKB-SubCell"/>
</dbReference>
<accession>A0A1W1WCS8</accession>
<feature type="transmembrane region" description="Helical" evidence="5">
    <location>
        <begin position="156"/>
        <end position="176"/>
    </location>
</feature>
<evidence type="ECO:0000256" key="3">
    <source>
        <dbReference type="ARBA" id="ARBA00022989"/>
    </source>
</evidence>
<sequence length="240" mass="25809">MQPLKTTGHSEKVRHTPQARSIREVVFGVNDGLVSITGLVVGVSASHMGSHQILVAAIAAVVAASVAMGLGQYLSTVAQNEYFLAERSREMREVHEIPQEEVAEVESIYRAQGFSHDQVEMLTRHITADKDRWVDFMMKEELGIVLDSMDNPWTSALIMTLAVIAGSLPPVLPFVIDTNTTTALTWAIVLASVAAFSLGVLKSIVGRTSWIKGGLQFFFVTAIAIIIGIAAGHGLGALLT</sequence>
<evidence type="ECO:0000256" key="1">
    <source>
        <dbReference type="ARBA" id="ARBA00004127"/>
    </source>
</evidence>
<reference evidence="7" key="1">
    <citation type="submission" date="2017-04" db="EMBL/GenBank/DDBJ databases">
        <authorList>
            <person name="Varghese N."/>
            <person name="Submissions S."/>
        </authorList>
    </citation>
    <scope>NUCLEOTIDE SEQUENCE [LARGE SCALE GENOMIC DNA]</scope>
    <source>
        <strain evidence="7">DSM 9293</strain>
    </source>
</reference>
<keyword evidence="3 5" id="KW-1133">Transmembrane helix</keyword>
<feature type="transmembrane region" description="Helical" evidence="5">
    <location>
        <begin position="183"/>
        <end position="205"/>
    </location>
</feature>
<dbReference type="EMBL" id="FWWY01000001">
    <property type="protein sequence ID" value="SMC04104.1"/>
    <property type="molecule type" value="Genomic_DNA"/>
</dbReference>
<keyword evidence="2 5" id="KW-0812">Transmembrane</keyword>
<dbReference type="InterPro" id="IPR008217">
    <property type="entry name" value="Ccc1_fam"/>
</dbReference>
<dbReference type="GO" id="GO:0005384">
    <property type="term" value="F:manganese ion transmembrane transporter activity"/>
    <property type="evidence" value="ECO:0007669"/>
    <property type="project" value="InterPro"/>
</dbReference>
<dbReference type="STRING" id="28034.BFX07_13685"/>
<dbReference type="AlphaFoldDB" id="A0A1W1WCS8"/>
<dbReference type="Pfam" id="PF01988">
    <property type="entry name" value="VIT1"/>
    <property type="match status" value="1"/>
</dbReference>
<dbReference type="Proteomes" id="UP000192660">
    <property type="component" value="Unassembled WGS sequence"/>
</dbReference>
<keyword evidence="7" id="KW-1185">Reference proteome</keyword>
<dbReference type="PANTHER" id="PTHR31851">
    <property type="entry name" value="FE(2+)/MN(2+) TRANSPORTER PCL1"/>
    <property type="match status" value="1"/>
</dbReference>
<evidence type="ECO:0000313" key="7">
    <source>
        <dbReference type="Proteomes" id="UP000192660"/>
    </source>
</evidence>
<organism evidence="6 7">
    <name type="scientific">Sulfobacillus thermosulfidooxidans (strain DSM 9293 / VKM B-1269 / AT-1)</name>
    <dbReference type="NCBI Taxonomy" id="929705"/>
    <lineage>
        <taxon>Bacteria</taxon>
        <taxon>Bacillati</taxon>
        <taxon>Bacillota</taxon>
        <taxon>Clostridia</taxon>
        <taxon>Eubacteriales</taxon>
        <taxon>Clostridiales Family XVII. Incertae Sedis</taxon>
        <taxon>Sulfobacillus</taxon>
    </lineage>
</organism>
<keyword evidence="4 5" id="KW-0472">Membrane</keyword>
<proteinExistence type="predicted"/>
<feature type="transmembrane region" description="Helical" evidence="5">
    <location>
        <begin position="53"/>
        <end position="74"/>
    </location>
</feature>
<comment type="subcellular location">
    <subcellularLocation>
        <location evidence="1">Endomembrane system</location>
        <topology evidence="1">Multi-pass membrane protein</topology>
    </subcellularLocation>
</comment>
<gene>
    <name evidence="6" type="ORF">SAMN00768000_1466</name>
</gene>